<dbReference type="EMBL" id="HE573026">
    <property type="protein sequence ID" value="CCC52124.1"/>
    <property type="molecule type" value="Genomic_DNA"/>
</dbReference>
<evidence type="ECO:0000256" key="1">
    <source>
        <dbReference type="SAM" id="MobiDB-lite"/>
    </source>
</evidence>
<feature type="region of interest" description="Disordered" evidence="1">
    <location>
        <begin position="67"/>
        <end position="88"/>
    </location>
</feature>
<proteinExistence type="predicted"/>
<gene>
    <name evidence="2" type="ORF">TVY486_1011670</name>
</gene>
<dbReference type="AlphaFoldDB" id="G0U8B3"/>
<feature type="compositionally biased region" description="Basic and acidic residues" evidence="1">
    <location>
        <begin position="73"/>
        <end position="83"/>
    </location>
</feature>
<feature type="compositionally biased region" description="Polar residues" evidence="1">
    <location>
        <begin position="7"/>
        <end position="18"/>
    </location>
</feature>
<protein>
    <submittedName>
        <fullName evidence="2">Uncharacterized protein</fullName>
    </submittedName>
</protein>
<reference evidence="2" key="1">
    <citation type="journal article" date="2012" name="Proc. Natl. Acad. Sci. U.S.A.">
        <title>Antigenic diversity is generated by distinct evolutionary mechanisms in African trypanosome species.</title>
        <authorList>
            <person name="Jackson A.P."/>
            <person name="Berry A."/>
            <person name="Aslett M."/>
            <person name="Allison H.C."/>
            <person name="Burton P."/>
            <person name="Vavrova-Anderson J."/>
            <person name="Brown R."/>
            <person name="Browne H."/>
            <person name="Corton N."/>
            <person name="Hauser H."/>
            <person name="Gamble J."/>
            <person name="Gilderthorp R."/>
            <person name="Marcello L."/>
            <person name="McQuillan J."/>
            <person name="Otto T.D."/>
            <person name="Quail M.A."/>
            <person name="Sanders M.J."/>
            <person name="van Tonder A."/>
            <person name="Ginger M.L."/>
            <person name="Field M.C."/>
            <person name="Barry J.D."/>
            <person name="Hertz-Fowler C."/>
            <person name="Berriman M."/>
        </authorList>
    </citation>
    <scope>NUCLEOTIDE SEQUENCE</scope>
    <source>
        <strain evidence="2">Y486</strain>
    </source>
</reference>
<dbReference type="VEuPathDB" id="TriTrypDB:TvY486_1011670"/>
<organism evidence="2">
    <name type="scientific">Trypanosoma vivax (strain Y486)</name>
    <dbReference type="NCBI Taxonomy" id="1055687"/>
    <lineage>
        <taxon>Eukaryota</taxon>
        <taxon>Discoba</taxon>
        <taxon>Euglenozoa</taxon>
        <taxon>Kinetoplastea</taxon>
        <taxon>Metakinetoplastina</taxon>
        <taxon>Trypanosomatida</taxon>
        <taxon>Trypanosomatidae</taxon>
        <taxon>Trypanosoma</taxon>
        <taxon>Duttonella</taxon>
    </lineage>
</organism>
<name>G0U8B3_TRYVY</name>
<feature type="region of interest" description="Disordered" evidence="1">
    <location>
        <begin position="1"/>
        <end position="36"/>
    </location>
</feature>
<evidence type="ECO:0000313" key="2">
    <source>
        <dbReference type="EMBL" id="CCC52124.1"/>
    </source>
</evidence>
<sequence>MTLFRAHSTSSATGSNSGRRSEHRATGDNWGSTHSRSFKHNNLAVSAHQKNIARGFVWYSARGRKKALQQHTIKKETKEKGGKEQQLPTVVAEHCRTLLGNLPINIEEGSLLV</sequence>
<accession>G0U8B3</accession>